<dbReference type="InterPro" id="IPR013096">
    <property type="entry name" value="Cupin_2"/>
</dbReference>
<evidence type="ECO:0000256" key="1">
    <source>
        <dbReference type="ARBA" id="ARBA00023015"/>
    </source>
</evidence>
<keyword evidence="6" id="KW-1185">Reference proteome</keyword>
<dbReference type="InterPro" id="IPR018060">
    <property type="entry name" value="HTH_AraC"/>
</dbReference>
<dbReference type="Gene3D" id="2.60.120.10">
    <property type="entry name" value="Jelly Rolls"/>
    <property type="match status" value="1"/>
</dbReference>
<dbReference type="InterPro" id="IPR018062">
    <property type="entry name" value="HTH_AraC-typ_CS"/>
</dbReference>
<dbReference type="InterPro" id="IPR014710">
    <property type="entry name" value="RmlC-like_jellyroll"/>
</dbReference>
<accession>A0ABP7YKL3</accession>
<dbReference type="PROSITE" id="PS01124">
    <property type="entry name" value="HTH_ARAC_FAMILY_2"/>
    <property type="match status" value="1"/>
</dbReference>
<sequence length="284" mass="33347">MIIKQLDLPKQYHQSFQVRRDYAPKHHQVWHYHEELEFVHIVDGSGTLFIGDRIKAIQPGETVLIPSQTPHYWLFDTFQDQAEEMESINCIVLHFKKNLGIENLLAMPELHALKLLIDQGDRGYYINKTNRKLIKNHFEQVLNASNLDKLISLFKLLECIQDSPKEMLTSENYAMLHQSEDQHRMNNLMDYIRENYKQPIKLVDLASLAGLTENSFCRYFKQKTGKTPVQFITELRVSHACTQLRNSKMTLKEICYDSGFNNFVSFHKNFKSILGLTPLQFRQQ</sequence>
<dbReference type="InterPro" id="IPR009057">
    <property type="entry name" value="Homeodomain-like_sf"/>
</dbReference>
<organism evidence="5 6">
    <name type="scientific">Sphingobacterium kyonggiense</name>
    <dbReference type="NCBI Taxonomy" id="714075"/>
    <lineage>
        <taxon>Bacteria</taxon>
        <taxon>Pseudomonadati</taxon>
        <taxon>Bacteroidota</taxon>
        <taxon>Sphingobacteriia</taxon>
        <taxon>Sphingobacteriales</taxon>
        <taxon>Sphingobacteriaceae</taxon>
        <taxon>Sphingobacterium</taxon>
    </lineage>
</organism>
<dbReference type="RefSeq" id="WP_344673886.1">
    <property type="nucleotide sequence ID" value="NZ_BAAAZI010000006.1"/>
</dbReference>
<evidence type="ECO:0000313" key="6">
    <source>
        <dbReference type="Proteomes" id="UP001500101"/>
    </source>
</evidence>
<dbReference type="PANTHER" id="PTHR43280:SF27">
    <property type="entry name" value="TRANSCRIPTIONAL REGULATOR MTLR"/>
    <property type="match status" value="1"/>
</dbReference>
<proteinExistence type="predicted"/>
<keyword evidence="1" id="KW-0805">Transcription regulation</keyword>
<dbReference type="PROSITE" id="PS00041">
    <property type="entry name" value="HTH_ARAC_FAMILY_1"/>
    <property type="match status" value="1"/>
</dbReference>
<dbReference type="InterPro" id="IPR011051">
    <property type="entry name" value="RmlC_Cupin_sf"/>
</dbReference>
<comment type="caution">
    <text evidence="5">The sequence shown here is derived from an EMBL/GenBank/DDBJ whole genome shotgun (WGS) entry which is preliminary data.</text>
</comment>
<dbReference type="Pfam" id="PF12833">
    <property type="entry name" value="HTH_18"/>
    <property type="match status" value="1"/>
</dbReference>
<dbReference type="SUPFAM" id="SSF46689">
    <property type="entry name" value="Homeodomain-like"/>
    <property type="match status" value="2"/>
</dbReference>
<protein>
    <submittedName>
        <fullName evidence="5">AraC family transcriptional regulator</fullName>
    </submittedName>
</protein>
<reference evidence="6" key="1">
    <citation type="journal article" date="2019" name="Int. J. Syst. Evol. Microbiol.">
        <title>The Global Catalogue of Microorganisms (GCM) 10K type strain sequencing project: providing services to taxonomists for standard genome sequencing and annotation.</title>
        <authorList>
            <consortium name="The Broad Institute Genomics Platform"/>
            <consortium name="The Broad Institute Genome Sequencing Center for Infectious Disease"/>
            <person name="Wu L."/>
            <person name="Ma J."/>
        </authorList>
    </citation>
    <scope>NUCLEOTIDE SEQUENCE [LARGE SCALE GENOMIC DNA]</scope>
    <source>
        <strain evidence="6">JCM 16704</strain>
    </source>
</reference>
<keyword evidence="2" id="KW-0238">DNA-binding</keyword>
<keyword evidence="3" id="KW-0804">Transcription</keyword>
<evidence type="ECO:0000256" key="2">
    <source>
        <dbReference type="ARBA" id="ARBA00023125"/>
    </source>
</evidence>
<dbReference type="Pfam" id="PF07883">
    <property type="entry name" value="Cupin_2"/>
    <property type="match status" value="1"/>
</dbReference>
<dbReference type="EMBL" id="BAAAZI010000006">
    <property type="protein sequence ID" value="GAA4137604.1"/>
    <property type="molecule type" value="Genomic_DNA"/>
</dbReference>
<name>A0ABP7YKL3_9SPHI</name>
<dbReference type="Proteomes" id="UP001500101">
    <property type="component" value="Unassembled WGS sequence"/>
</dbReference>
<evidence type="ECO:0000259" key="4">
    <source>
        <dbReference type="PROSITE" id="PS01124"/>
    </source>
</evidence>
<dbReference type="Gene3D" id="1.10.10.60">
    <property type="entry name" value="Homeodomain-like"/>
    <property type="match status" value="2"/>
</dbReference>
<dbReference type="PANTHER" id="PTHR43280">
    <property type="entry name" value="ARAC-FAMILY TRANSCRIPTIONAL REGULATOR"/>
    <property type="match status" value="1"/>
</dbReference>
<dbReference type="SMART" id="SM00342">
    <property type="entry name" value="HTH_ARAC"/>
    <property type="match status" value="1"/>
</dbReference>
<dbReference type="SUPFAM" id="SSF51182">
    <property type="entry name" value="RmlC-like cupins"/>
    <property type="match status" value="1"/>
</dbReference>
<gene>
    <name evidence="5" type="ORF">GCM10022216_13780</name>
</gene>
<evidence type="ECO:0000256" key="3">
    <source>
        <dbReference type="ARBA" id="ARBA00023163"/>
    </source>
</evidence>
<evidence type="ECO:0000313" key="5">
    <source>
        <dbReference type="EMBL" id="GAA4137604.1"/>
    </source>
</evidence>
<feature type="domain" description="HTH araC/xylS-type" evidence="4">
    <location>
        <begin position="186"/>
        <end position="284"/>
    </location>
</feature>